<evidence type="ECO:0000313" key="2">
    <source>
        <dbReference type="EMBL" id="KAH7982500.1"/>
    </source>
</evidence>
<name>A0A9D4QL25_RHISA</name>
<evidence type="ECO:0000259" key="1">
    <source>
        <dbReference type="PROSITE" id="PS51644"/>
    </source>
</evidence>
<gene>
    <name evidence="2" type="ORF">HPB52_005418</name>
</gene>
<dbReference type="AlphaFoldDB" id="A0A9D4QL25"/>
<dbReference type="Pfam" id="PF12872">
    <property type="entry name" value="OST-HTH"/>
    <property type="match status" value="1"/>
</dbReference>
<proteinExistence type="predicted"/>
<dbReference type="PROSITE" id="PS51644">
    <property type="entry name" value="HTH_OST"/>
    <property type="match status" value="1"/>
</dbReference>
<comment type="caution">
    <text evidence="2">The sequence shown here is derived from an EMBL/GenBank/DDBJ whole genome shotgun (WGS) entry which is preliminary data.</text>
</comment>
<protein>
    <recommendedName>
        <fullName evidence="1">HTH OST-type domain-containing protein</fullName>
    </recommendedName>
</protein>
<dbReference type="InterPro" id="IPR025605">
    <property type="entry name" value="OST-HTH/LOTUS_dom"/>
</dbReference>
<organism evidence="2 3">
    <name type="scientific">Rhipicephalus sanguineus</name>
    <name type="common">Brown dog tick</name>
    <name type="synonym">Ixodes sanguineus</name>
    <dbReference type="NCBI Taxonomy" id="34632"/>
    <lineage>
        <taxon>Eukaryota</taxon>
        <taxon>Metazoa</taxon>
        <taxon>Ecdysozoa</taxon>
        <taxon>Arthropoda</taxon>
        <taxon>Chelicerata</taxon>
        <taxon>Arachnida</taxon>
        <taxon>Acari</taxon>
        <taxon>Parasitiformes</taxon>
        <taxon>Ixodida</taxon>
        <taxon>Ixodoidea</taxon>
        <taxon>Ixodidae</taxon>
        <taxon>Rhipicephalinae</taxon>
        <taxon>Rhipicephalus</taxon>
        <taxon>Rhipicephalus</taxon>
    </lineage>
</organism>
<feature type="domain" description="HTH OST-type" evidence="1">
    <location>
        <begin position="92"/>
        <end position="164"/>
    </location>
</feature>
<accession>A0A9D4QL25</accession>
<reference evidence="2" key="2">
    <citation type="submission" date="2021-09" db="EMBL/GenBank/DDBJ databases">
        <authorList>
            <person name="Jia N."/>
            <person name="Wang J."/>
            <person name="Shi W."/>
            <person name="Du L."/>
            <person name="Sun Y."/>
            <person name="Zhan W."/>
            <person name="Jiang J."/>
            <person name="Wang Q."/>
            <person name="Zhang B."/>
            <person name="Ji P."/>
            <person name="Sakyi L.B."/>
            <person name="Cui X."/>
            <person name="Yuan T."/>
            <person name="Jiang B."/>
            <person name="Yang W."/>
            <person name="Lam T.T.-Y."/>
            <person name="Chang Q."/>
            <person name="Ding S."/>
            <person name="Wang X."/>
            <person name="Zhu J."/>
            <person name="Ruan X."/>
            <person name="Zhao L."/>
            <person name="Wei J."/>
            <person name="Que T."/>
            <person name="Du C."/>
            <person name="Cheng J."/>
            <person name="Dai P."/>
            <person name="Han X."/>
            <person name="Huang E."/>
            <person name="Gao Y."/>
            <person name="Liu J."/>
            <person name="Shao H."/>
            <person name="Ye R."/>
            <person name="Li L."/>
            <person name="Wei W."/>
            <person name="Wang X."/>
            <person name="Wang C."/>
            <person name="Huo Q."/>
            <person name="Li W."/>
            <person name="Guo W."/>
            <person name="Chen H."/>
            <person name="Chen S."/>
            <person name="Zhou L."/>
            <person name="Zhou L."/>
            <person name="Ni X."/>
            <person name="Tian J."/>
            <person name="Zhou Y."/>
            <person name="Sheng Y."/>
            <person name="Liu T."/>
            <person name="Pan Y."/>
            <person name="Xia L."/>
            <person name="Li J."/>
            <person name="Zhao F."/>
            <person name="Cao W."/>
        </authorList>
    </citation>
    <scope>NUCLEOTIDE SEQUENCE</scope>
    <source>
        <strain evidence="2">Rsan-2018</strain>
        <tissue evidence="2">Larvae</tissue>
    </source>
</reference>
<dbReference type="EMBL" id="JABSTV010001245">
    <property type="protein sequence ID" value="KAH7982500.1"/>
    <property type="molecule type" value="Genomic_DNA"/>
</dbReference>
<dbReference type="Proteomes" id="UP000821837">
    <property type="component" value="Chromosome 1"/>
</dbReference>
<reference evidence="2" key="1">
    <citation type="journal article" date="2020" name="Cell">
        <title>Large-Scale Comparative Analyses of Tick Genomes Elucidate Their Genetic Diversity and Vector Capacities.</title>
        <authorList>
            <consortium name="Tick Genome and Microbiome Consortium (TIGMIC)"/>
            <person name="Jia N."/>
            <person name="Wang J."/>
            <person name="Shi W."/>
            <person name="Du L."/>
            <person name="Sun Y."/>
            <person name="Zhan W."/>
            <person name="Jiang J.F."/>
            <person name="Wang Q."/>
            <person name="Zhang B."/>
            <person name="Ji P."/>
            <person name="Bell-Sakyi L."/>
            <person name="Cui X.M."/>
            <person name="Yuan T.T."/>
            <person name="Jiang B.G."/>
            <person name="Yang W.F."/>
            <person name="Lam T.T."/>
            <person name="Chang Q.C."/>
            <person name="Ding S.J."/>
            <person name="Wang X.J."/>
            <person name="Zhu J.G."/>
            <person name="Ruan X.D."/>
            <person name="Zhao L."/>
            <person name="Wei J.T."/>
            <person name="Ye R.Z."/>
            <person name="Que T.C."/>
            <person name="Du C.H."/>
            <person name="Zhou Y.H."/>
            <person name="Cheng J.X."/>
            <person name="Dai P.F."/>
            <person name="Guo W.B."/>
            <person name="Han X.H."/>
            <person name="Huang E.J."/>
            <person name="Li L.F."/>
            <person name="Wei W."/>
            <person name="Gao Y.C."/>
            <person name="Liu J.Z."/>
            <person name="Shao H.Z."/>
            <person name="Wang X."/>
            <person name="Wang C.C."/>
            <person name="Yang T.C."/>
            <person name="Huo Q.B."/>
            <person name="Li W."/>
            <person name="Chen H.Y."/>
            <person name="Chen S.E."/>
            <person name="Zhou L.G."/>
            <person name="Ni X.B."/>
            <person name="Tian J.H."/>
            <person name="Sheng Y."/>
            <person name="Liu T."/>
            <person name="Pan Y.S."/>
            <person name="Xia L.Y."/>
            <person name="Li J."/>
            <person name="Zhao F."/>
            <person name="Cao W.C."/>
        </authorList>
    </citation>
    <scope>NUCLEOTIDE SEQUENCE</scope>
    <source>
        <strain evidence="2">Rsan-2018</strain>
    </source>
</reference>
<dbReference type="CDD" id="cd09972">
    <property type="entry name" value="LOTUS_TDRD_OSKAR"/>
    <property type="match status" value="1"/>
</dbReference>
<dbReference type="Gene3D" id="3.30.420.610">
    <property type="entry name" value="LOTUS domain-like"/>
    <property type="match status" value="1"/>
</dbReference>
<dbReference type="VEuPathDB" id="VectorBase:RSAN_056031"/>
<dbReference type="InterPro" id="IPR041966">
    <property type="entry name" value="LOTUS-like"/>
</dbReference>
<sequence>MERVHAHVCFKSWKIVAAARSFCRIFCSLCPRAPWNSSCERSTPTKEEDNRRDGMMERHFTRWCHCCHRAAEHYRAGTRGTGLAATMSRGDELETVKAVIRALLIARKRPMPLRRFLLTFIESEGHVLPYARFGFSDPLSFLRSIPDAAQVSQLGSDVYVRATVTDDIEHVRRLVRGQREPNFKSMRLPPAYKRPDLFPPVQSMAFSPSSLQNFSTPRYTGALDPVKANLGKGSDYCMECSC</sequence>
<evidence type="ECO:0000313" key="3">
    <source>
        <dbReference type="Proteomes" id="UP000821837"/>
    </source>
</evidence>
<keyword evidence="3" id="KW-1185">Reference proteome</keyword>